<dbReference type="PANTHER" id="PTHR12682">
    <property type="entry name" value="ARCHEASE"/>
    <property type="match status" value="1"/>
</dbReference>
<dbReference type="AlphaFoldDB" id="A0A1G2PKI3"/>
<keyword evidence="4" id="KW-0106">Calcium</keyword>
<dbReference type="InterPro" id="IPR002804">
    <property type="entry name" value="Archease"/>
</dbReference>
<evidence type="ECO:0000313" key="6">
    <source>
        <dbReference type="EMBL" id="OHA48828.1"/>
    </source>
</evidence>
<keyword evidence="2" id="KW-0819">tRNA processing</keyword>
<comment type="caution">
    <text evidence="6">The sequence shown here is derived from an EMBL/GenBank/DDBJ whole genome shotgun (WGS) entry which is preliminary data.</text>
</comment>
<dbReference type="PANTHER" id="PTHR12682:SF11">
    <property type="entry name" value="PROTEIN ARCHEASE"/>
    <property type="match status" value="1"/>
</dbReference>
<dbReference type="InterPro" id="IPR036820">
    <property type="entry name" value="Archease_dom_sf"/>
</dbReference>
<gene>
    <name evidence="6" type="ORF">A2806_03985</name>
</gene>
<proteinExistence type="inferred from homology"/>
<accession>A0A1G2PKI3</accession>
<evidence type="ECO:0000313" key="7">
    <source>
        <dbReference type="Proteomes" id="UP000177629"/>
    </source>
</evidence>
<name>A0A1G2PKI3_9BACT</name>
<dbReference type="Pfam" id="PF01951">
    <property type="entry name" value="Archease"/>
    <property type="match status" value="1"/>
</dbReference>
<dbReference type="GO" id="GO:0046872">
    <property type="term" value="F:metal ion binding"/>
    <property type="evidence" value="ECO:0007669"/>
    <property type="project" value="UniProtKB-KW"/>
</dbReference>
<evidence type="ECO:0000256" key="4">
    <source>
        <dbReference type="ARBA" id="ARBA00022837"/>
    </source>
</evidence>
<feature type="domain" description="Archease" evidence="5">
    <location>
        <begin position="3"/>
        <end position="136"/>
    </location>
</feature>
<dbReference type="Proteomes" id="UP000177629">
    <property type="component" value="Unassembled WGS sequence"/>
</dbReference>
<dbReference type="EMBL" id="MHSS01000002">
    <property type="protein sequence ID" value="OHA48828.1"/>
    <property type="molecule type" value="Genomic_DNA"/>
</dbReference>
<organism evidence="6 7">
    <name type="scientific">Candidatus Terrybacteria bacterium RIFCSPHIGHO2_01_FULL_48_17</name>
    <dbReference type="NCBI Taxonomy" id="1802362"/>
    <lineage>
        <taxon>Bacteria</taxon>
        <taxon>Candidatus Terryibacteriota</taxon>
    </lineage>
</organism>
<dbReference type="Gene3D" id="3.55.10.10">
    <property type="entry name" value="Archease domain"/>
    <property type="match status" value="1"/>
</dbReference>
<protein>
    <recommendedName>
        <fullName evidence="5">Archease domain-containing protein</fullName>
    </recommendedName>
</protein>
<sequence>MPYEILPHTADVRVKASGASLGELFREMMRGMFHAMKPRGTGNRGQGTVRHEIKLAASDGEALLADFLNEVLYLGETNQEAYEDAKFLKLSDTELQAELVGKKRESVAVQVKAATYHGLKIEEKEGRVEATVVFDI</sequence>
<dbReference type="SUPFAM" id="SSF69819">
    <property type="entry name" value="MTH1598-like"/>
    <property type="match status" value="1"/>
</dbReference>
<evidence type="ECO:0000256" key="2">
    <source>
        <dbReference type="ARBA" id="ARBA00022694"/>
    </source>
</evidence>
<evidence type="ECO:0000256" key="1">
    <source>
        <dbReference type="ARBA" id="ARBA00007963"/>
    </source>
</evidence>
<keyword evidence="3" id="KW-0479">Metal-binding</keyword>
<dbReference type="STRING" id="1802362.A2806_03985"/>
<dbReference type="GO" id="GO:0008033">
    <property type="term" value="P:tRNA processing"/>
    <property type="evidence" value="ECO:0007669"/>
    <property type="project" value="UniProtKB-KW"/>
</dbReference>
<dbReference type="InterPro" id="IPR023572">
    <property type="entry name" value="Archease_dom"/>
</dbReference>
<evidence type="ECO:0000259" key="5">
    <source>
        <dbReference type="Pfam" id="PF01951"/>
    </source>
</evidence>
<evidence type="ECO:0000256" key="3">
    <source>
        <dbReference type="ARBA" id="ARBA00022723"/>
    </source>
</evidence>
<comment type="similarity">
    <text evidence="1">Belongs to the archease family.</text>
</comment>
<reference evidence="6 7" key="1">
    <citation type="journal article" date="2016" name="Nat. Commun.">
        <title>Thousands of microbial genomes shed light on interconnected biogeochemical processes in an aquifer system.</title>
        <authorList>
            <person name="Anantharaman K."/>
            <person name="Brown C.T."/>
            <person name="Hug L.A."/>
            <person name="Sharon I."/>
            <person name="Castelle C.J."/>
            <person name="Probst A.J."/>
            <person name="Thomas B.C."/>
            <person name="Singh A."/>
            <person name="Wilkins M.J."/>
            <person name="Karaoz U."/>
            <person name="Brodie E.L."/>
            <person name="Williams K.H."/>
            <person name="Hubbard S.S."/>
            <person name="Banfield J.F."/>
        </authorList>
    </citation>
    <scope>NUCLEOTIDE SEQUENCE [LARGE SCALE GENOMIC DNA]</scope>
</reference>